<proteinExistence type="predicted"/>
<feature type="compositionally biased region" description="Basic and acidic residues" evidence="1">
    <location>
        <begin position="131"/>
        <end position="148"/>
    </location>
</feature>
<protein>
    <submittedName>
        <fullName evidence="2">Uncharacterized protein</fullName>
    </submittedName>
</protein>
<feature type="region of interest" description="Disordered" evidence="1">
    <location>
        <begin position="1"/>
        <end position="20"/>
    </location>
</feature>
<reference evidence="2" key="1">
    <citation type="submission" date="2020-02" db="EMBL/GenBank/DDBJ databases">
        <authorList>
            <person name="Meier V. D."/>
        </authorList>
    </citation>
    <scope>NUCLEOTIDE SEQUENCE</scope>
    <source>
        <strain evidence="2">AVDCRST_MAG25</strain>
    </source>
</reference>
<feature type="compositionally biased region" description="Basic and acidic residues" evidence="1">
    <location>
        <begin position="162"/>
        <end position="171"/>
    </location>
</feature>
<feature type="non-terminal residue" evidence="2">
    <location>
        <position position="236"/>
    </location>
</feature>
<name>A0A6J4S328_9ACTN</name>
<evidence type="ECO:0000256" key="1">
    <source>
        <dbReference type="SAM" id="MobiDB-lite"/>
    </source>
</evidence>
<feature type="non-terminal residue" evidence="2">
    <location>
        <position position="1"/>
    </location>
</feature>
<feature type="region of interest" description="Disordered" evidence="1">
    <location>
        <begin position="212"/>
        <end position="236"/>
    </location>
</feature>
<sequence length="236" mass="25349">DGLLVSHAGHGARAPLDGQDAAPAGGARLGAAVPDDVLLHKREWIECGLAAAGVSDGLLPGLRVRVSARAGIAFRGHHGRQRPRPRHRERLLRPALPHPDASRRTPERDARRRGGAGSYPGRRVSALRALDGCEHQQRLSRDARDRGAHGASGPRLRRPRGCARDTDRVGGGGRERLSAVLRGYLYVLDQPPERPHRAGLVPVYSHDQPHLLPRRGHPEFGDHGLGPPGAPAGLLL</sequence>
<feature type="compositionally biased region" description="Basic and acidic residues" evidence="1">
    <location>
        <begin position="100"/>
        <end position="112"/>
    </location>
</feature>
<organism evidence="2">
    <name type="scientific">uncultured Rubrobacteraceae bacterium</name>
    <dbReference type="NCBI Taxonomy" id="349277"/>
    <lineage>
        <taxon>Bacteria</taxon>
        <taxon>Bacillati</taxon>
        <taxon>Actinomycetota</taxon>
        <taxon>Rubrobacteria</taxon>
        <taxon>Rubrobacterales</taxon>
        <taxon>Rubrobacteraceae</taxon>
        <taxon>environmental samples</taxon>
    </lineage>
</organism>
<feature type="compositionally biased region" description="Basic residues" evidence="1">
    <location>
        <begin position="75"/>
        <end position="90"/>
    </location>
</feature>
<gene>
    <name evidence="2" type="ORF">AVDCRST_MAG25-3179</name>
</gene>
<feature type="region of interest" description="Disordered" evidence="1">
    <location>
        <begin position="75"/>
        <end position="171"/>
    </location>
</feature>
<evidence type="ECO:0000313" key="2">
    <source>
        <dbReference type="EMBL" id="CAA9487599.1"/>
    </source>
</evidence>
<dbReference type="AlphaFoldDB" id="A0A6J4S328"/>
<dbReference type="EMBL" id="CADCVI010000211">
    <property type="protein sequence ID" value="CAA9487599.1"/>
    <property type="molecule type" value="Genomic_DNA"/>
</dbReference>
<accession>A0A6J4S328</accession>